<dbReference type="Pfam" id="PF14355">
    <property type="entry name" value="Abi_C"/>
    <property type="match status" value="1"/>
</dbReference>
<feature type="domain" description="Abortive infection protein-like C-terminal" evidence="1">
    <location>
        <begin position="81"/>
        <end position="144"/>
    </location>
</feature>
<organism evidence="2 3">
    <name type="scientific">Pedobacter lithocola</name>
    <dbReference type="NCBI Taxonomy" id="1908239"/>
    <lineage>
        <taxon>Bacteria</taxon>
        <taxon>Pseudomonadati</taxon>
        <taxon>Bacteroidota</taxon>
        <taxon>Sphingobacteriia</taxon>
        <taxon>Sphingobacteriales</taxon>
        <taxon>Sphingobacteriaceae</taxon>
        <taxon>Pedobacter</taxon>
    </lineage>
</organism>
<evidence type="ECO:0000313" key="3">
    <source>
        <dbReference type="Proteomes" id="UP001595789"/>
    </source>
</evidence>
<evidence type="ECO:0000259" key="1">
    <source>
        <dbReference type="Pfam" id="PF14355"/>
    </source>
</evidence>
<keyword evidence="3" id="KW-1185">Reference proteome</keyword>
<reference evidence="3" key="1">
    <citation type="journal article" date="2019" name="Int. J. Syst. Evol. Microbiol.">
        <title>The Global Catalogue of Microorganisms (GCM) 10K type strain sequencing project: providing services to taxonomists for standard genome sequencing and annotation.</title>
        <authorList>
            <consortium name="The Broad Institute Genomics Platform"/>
            <consortium name="The Broad Institute Genome Sequencing Center for Infectious Disease"/>
            <person name="Wu L."/>
            <person name="Ma J."/>
        </authorList>
    </citation>
    <scope>NUCLEOTIDE SEQUENCE [LARGE SCALE GENOMIC DNA]</scope>
    <source>
        <strain evidence="3">CCM 8691</strain>
    </source>
</reference>
<dbReference type="Proteomes" id="UP001595789">
    <property type="component" value="Unassembled WGS sequence"/>
</dbReference>
<dbReference type="RefSeq" id="WP_378986812.1">
    <property type="nucleotide sequence ID" value="NZ_JBHSBW010000013.1"/>
</dbReference>
<comment type="caution">
    <text evidence="2">The sequence shown here is derived from an EMBL/GenBank/DDBJ whole genome shotgun (WGS) entry which is preliminary data.</text>
</comment>
<dbReference type="InterPro" id="IPR026001">
    <property type="entry name" value="Abi-like_C"/>
</dbReference>
<accession>A0ABV8PEB1</accession>
<name>A0ABV8PEB1_9SPHI</name>
<proteinExistence type="predicted"/>
<dbReference type="EMBL" id="JBHSBW010000013">
    <property type="protein sequence ID" value="MFC4212661.1"/>
    <property type="molecule type" value="Genomic_DNA"/>
</dbReference>
<sequence length="218" mass="24917">MDRLKLLLENYSRWQPLYEYINRIEGFMETDFSICIENSKSLLESIAKEICKQRGQLLDGTESVGKILGYSFGCLGYPPTSTIRQIGSSVANVGQQMGNFRNEIGTTSHGRTLDELEKRKTSIQTLTGNFLVESTDLVCSFLIEAFETDNPAKKAEAEDLVYGDNEEFNEDWDQKFDEFEMGEYSFPASEILFYNDPNAYKAELYSFNLNKSDEENNN</sequence>
<evidence type="ECO:0000313" key="2">
    <source>
        <dbReference type="EMBL" id="MFC4212661.1"/>
    </source>
</evidence>
<gene>
    <name evidence="2" type="ORF">ACFOWA_15805</name>
</gene>
<protein>
    <submittedName>
        <fullName evidence="2">Abortive infection family protein</fullName>
    </submittedName>
</protein>